<dbReference type="InterPro" id="IPR000644">
    <property type="entry name" value="CBS_dom"/>
</dbReference>
<dbReference type="HOGENOM" id="CLU_783989_0_0_1"/>
<proteinExistence type="inferred from homology"/>
<keyword evidence="3" id="KW-0129">CBS domain</keyword>
<reference evidence="4 5" key="1">
    <citation type="journal article" date="2007" name="Science">
        <title>Genomic minimalism in the early diverging intestinal parasite Giardia lamblia.</title>
        <authorList>
            <person name="Morrison H.G."/>
            <person name="McArthur A.G."/>
            <person name="Gillin F.D."/>
            <person name="Aley S.B."/>
            <person name="Adam R.D."/>
            <person name="Olsen G.J."/>
            <person name="Best A.A."/>
            <person name="Cande W.Z."/>
            <person name="Chen F."/>
            <person name="Cipriano M.J."/>
            <person name="Davids B.J."/>
            <person name="Dawson S.C."/>
            <person name="Elmendorf H.G."/>
            <person name="Hehl A.B."/>
            <person name="Holder M.E."/>
            <person name="Huse S.M."/>
            <person name="Kim U.U."/>
            <person name="Lasek-Nesselquist E."/>
            <person name="Manning G."/>
            <person name="Nigam A."/>
            <person name="Nixon J.E."/>
            <person name="Palm D."/>
            <person name="Passamaneck N.E."/>
            <person name="Prabhu A."/>
            <person name="Reich C.I."/>
            <person name="Reiner D.S."/>
            <person name="Samuelson J."/>
            <person name="Svard S.G."/>
            <person name="Sogin M.L."/>
        </authorList>
    </citation>
    <scope>NUCLEOTIDE SEQUENCE [LARGE SCALE GENOMIC DNA]</scope>
    <source>
        <strain evidence="4 5">WB C6</strain>
    </source>
</reference>
<dbReference type="PANTHER" id="PTHR13780:SF35">
    <property type="entry name" value="LD22662P"/>
    <property type="match status" value="1"/>
</dbReference>
<evidence type="ECO:0000256" key="1">
    <source>
        <dbReference type="ARBA" id="ARBA00006750"/>
    </source>
</evidence>
<dbReference type="SUPFAM" id="SSF54631">
    <property type="entry name" value="CBS-domain pair"/>
    <property type="match status" value="2"/>
</dbReference>
<dbReference type="GO" id="GO:0006110">
    <property type="term" value="P:regulation of glycolytic process"/>
    <property type="evidence" value="ECO:0000318"/>
    <property type="project" value="GO_Central"/>
</dbReference>
<dbReference type="Pfam" id="PF00571">
    <property type="entry name" value="CBS"/>
    <property type="match status" value="4"/>
</dbReference>
<dbReference type="SMART" id="SM00116">
    <property type="entry name" value="CBS"/>
    <property type="match status" value="4"/>
</dbReference>
<evidence type="ECO:0000256" key="2">
    <source>
        <dbReference type="ARBA" id="ARBA00022737"/>
    </source>
</evidence>
<organism evidence="4 5">
    <name type="scientific">Giardia intestinalis (strain ATCC 50803 / WB clone C6)</name>
    <name type="common">Giardia lamblia</name>
    <dbReference type="NCBI Taxonomy" id="184922"/>
    <lineage>
        <taxon>Eukaryota</taxon>
        <taxon>Metamonada</taxon>
        <taxon>Diplomonadida</taxon>
        <taxon>Hexamitidae</taxon>
        <taxon>Giardiinae</taxon>
        <taxon>Giardia</taxon>
    </lineage>
</organism>
<dbReference type="STRING" id="184922.A8B2L9"/>
<evidence type="ECO:0000256" key="3">
    <source>
        <dbReference type="ARBA" id="ARBA00023122"/>
    </source>
</evidence>
<dbReference type="InterPro" id="IPR046342">
    <property type="entry name" value="CBS_dom_sf"/>
</dbReference>
<keyword evidence="5" id="KW-1185">Reference proteome</keyword>
<comment type="caution">
    <text evidence="4">The sequence shown here is derived from an EMBL/GenBank/DDBJ whole genome shotgun (WGS) entry which is preliminary data.</text>
</comment>
<accession>A8B2L9</accession>
<dbReference type="GeneID" id="5702926"/>
<keyword evidence="2" id="KW-0677">Repeat</keyword>
<protein>
    <submittedName>
        <fullName evidence="4">5'-AMP-activated protein kinase, gamma-1 subunit</fullName>
    </submittedName>
</protein>
<dbReference type="InterPro" id="IPR050511">
    <property type="entry name" value="AMPK_gamma/SDS23_families"/>
</dbReference>
<dbReference type="GO" id="GO:0016301">
    <property type="term" value="F:kinase activity"/>
    <property type="evidence" value="ECO:0007669"/>
    <property type="project" value="UniProtKB-KW"/>
</dbReference>
<sequence length="354" mass="39631">MEIHEDLKPISDFLKQYTAYDVMPTSAKCIVIESGISVYRAYRIMGENRTSVAYIWHATNQTLIGVLTINDIMSAILSLHKYFFGQNKVQDVQTFMRSVYPQALQIHENITILHLLNYVTINSIKSGGTFLHAPPEITLFDTLRLLRSHSVHRLPIIDDGGSVLCSMTYRSLCKFLVGKFRLPSKILQTPVLSLISGDRSPCVVRPESTFEEALEQMLAHHLSSIPVVNAETQEIIEVFSKYDVAALSMTPENISLDARVIDLINTRPPQVEGLSLMPETATCGDILKEIATRNIHRVVLVDEATRKHIVAVVSLRHILDFMSDTIASEKLKPIEQITLQSTISACPTDSDQSL</sequence>
<dbReference type="PROSITE" id="PS51371">
    <property type="entry name" value="CBS"/>
    <property type="match status" value="3"/>
</dbReference>
<dbReference type="EMBL" id="AACB03000003">
    <property type="protein sequence ID" value="KAE8303005.1"/>
    <property type="molecule type" value="Genomic_DNA"/>
</dbReference>
<dbReference type="Gene3D" id="3.10.580.10">
    <property type="entry name" value="CBS-domain"/>
    <property type="match status" value="2"/>
</dbReference>
<dbReference type="VEuPathDB" id="GiardiaDB:GL50803_3414"/>
<dbReference type="OMA" id="TASIHPF"/>
<gene>
    <name evidence="4" type="ORF">GL50803_003414</name>
</gene>
<keyword evidence="4" id="KW-0418">Kinase</keyword>
<dbReference type="GO" id="GO:0045722">
    <property type="term" value="P:positive regulation of gluconeogenesis"/>
    <property type="evidence" value="ECO:0000318"/>
    <property type="project" value="GO_Central"/>
</dbReference>
<dbReference type="RefSeq" id="XP_001710002.1">
    <property type="nucleotide sequence ID" value="XM_001709950.1"/>
</dbReference>
<comment type="similarity">
    <text evidence="1">Belongs to the 5'-AMP-activated protein kinase gamma subunit family.</text>
</comment>
<dbReference type="PANTHER" id="PTHR13780">
    <property type="entry name" value="AMP-ACTIVATED PROTEIN KINASE, GAMMA REGULATORY SUBUNIT"/>
    <property type="match status" value="1"/>
</dbReference>
<dbReference type="AlphaFoldDB" id="A8B2L9"/>
<evidence type="ECO:0000313" key="4">
    <source>
        <dbReference type="EMBL" id="KAE8303005.1"/>
    </source>
</evidence>
<keyword evidence="4" id="KW-0808">Transferase</keyword>
<dbReference type="KEGG" id="gla:GL50803_003414"/>
<dbReference type="GO" id="GO:0042149">
    <property type="term" value="P:cellular response to glucose starvation"/>
    <property type="evidence" value="ECO:0000318"/>
    <property type="project" value="GO_Central"/>
</dbReference>
<evidence type="ECO:0000313" key="5">
    <source>
        <dbReference type="Proteomes" id="UP000001548"/>
    </source>
</evidence>
<dbReference type="Proteomes" id="UP000001548">
    <property type="component" value="Unassembled WGS sequence"/>
</dbReference>
<name>A8B2L9_GIAIC</name>
<dbReference type="GO" id="GO:0043609">
    <property type="term" value="P:regulation of carbon utilization"/>
    <property type="evidence" value="ECO:0000318"/>
    <property type="project" value="GO_Central"/>
</dbReference>
<dbReference type="FunCoup" id="A8B2L9">
    <property type="interactions" value="41"/>
</dbReference>